<dbReference type="VEuPathDB" id="TrichDB:TVAG_327700"/>
<evidence type="ECO:0000313" key="1">
    <source>
        <dbReference type="EMBL" id="EAX87373.1"/>
    </source>
</evidence>
<evidence type="ECO:0000313" key="2">
    <source>
        <dbReference type="Proteomes" id="UP000001542"/>
    </source>
</evidence>
<dbReference type="InterPro" id="IPR016024">
    <property type="entry name" value="ARM-type_fold"/>
</dbReference>
<dbReference type="Proteomes" id="UP000001542">
    <property type="component" value="Unassembled WGS sequence"/>
</dbReference>
<dbReference type="VEuPathDB" id="TrichDB:TVAGG3_0128930"/>
<dbReference type="InterPro" id="IPR011989">
    <property type="entry name" value="ARM-like"/>
</dbReference>
<dbReference type="Gene3D" id="1.25.10.10">
    <property type="entry name" value="Leucine-rich Repeat Variant"/>
    <property type="match status" value="1"/>
</dbReference>
<name>A2G643_TRIV3</name>
<dbReference type="InParanoid" id="A2G643"/>
<evidence type="ECO:0008006" key="3">
    <source>
        <dbReference type="Google" id="ProtNLM"/>
    </source>
</evidence>
<protein>
    <recommendedName>
        <fullName evidence="3">Importin N-terminal domain-containing protein</fullName>
    </recommendedName>
</protein>
<dbReference type="AlphaFoldDB" id="A2G643"/>
<gene>
    <name evidence="1" type="ORF">TVAG_327700</name>
</gene>
<dbReference type="SUPFAM" id="SSF48371">
    <property type="entry name" value="ARM repeat"/>
    <property type="match status" value="2"/>
</dbReference>
<dbReference type="SMR" id="A2G643"/>
<reference evidence="1" key="1">
    <citation type="submission" date="2006-10" db="EMBL/GenBank/DDBJ databases">
        <authorList>
            <person name="Amadeo P."/>
            <person name="Zhao Q."/>
            <person name="Wortman J."/>
            <person name="Fraser-Liggett C."/>
            <person name="Carlton J."/>
        </authorList>
    </citation>
    <scope>NUCLEOTIDE SEQUENCE</scope>
    <source>
        <strain evidence="1">G3</strain>
    </source>
</reference>
<keyword evidence="2" id="KW-1185">Reference proteome</keyword>
<sequence>MTSIPTNCGEFFELAGQLINTQETQNVSRGLYIYIPLLESIPEDSTTEFYEQISTILPSCFISQQPDIIEPASTILKLCFCFAPELGDSLIQPLQSLIQIFSQLLHTESASCNFIASDLEDIFTSDFPFDNVSQIYEEILQLANDETVSVRMKLHPISLASTLISHNSEIRDKASDLLSVDINFAITSFEQALLNDQEFVSIFIEPITTLCNVCSKYELLDVIIQAIQTEEGLSEATLVAYSLALSEICNLGWEVAASKVPTILNFAIALLHYEGDNQITTICVIESGFDLIIELFSHINPNYNAVQEDVFTVIVNALQLEGIPSLHVRAVHALDYLFAATSISSDLISQSFEILSTIVQTADKDLLKATIETFGSMIQYSKEEILPYAQNILEILSDAANLENEEDSPIKGEAIASLALLIPYIEEKSNFVSLFLQNVSSSDIELSLSSFDAFIDSLPYIKEEFGEAILGALEVAVNLMKQDFEFKDDKDEEYENNTLNRYLYEAIHFCKRAIKETPTIVQQIYEELINGLTKIIDDGKFDEQVMSATIDCAFQAHKVIGQDLSDFLRDLIPSAIEEREIFAELLKSIGRSLEEGIEIQEDVISSMTEAAMEGMRHDLSFQIDDNFDNYDKLINPALTEYFRYLGEKLPQLFPHYEYYEALKKIIDKGNEYDKANYLYALAGFFVVAKDNLEILIKKKIMEMFAQSIVMFTSYEIDPDTISAIREVFEAEPKGMEKYAEDLQNTCLEILSGENNGELFYEDTCCYAISLLLTMQRTLLGENFDVQTFMPLMLPHFPAINDESPNIYMSLCDVCGEFPQQMGQFGPDIAVALGKTLALRDDEFESLNLPTHIFIEIATLFNNLAAANEKIQPMIMEQIGSNNGGIDRINDRLAKAADMIE</sequence>
<reference evidence="1" key="2">
    <citation type="journal article" date="2007" name="Science">
        <title>Draft genome sequence of the sexually transmitted pathogen Trichomonas vaginalis.</title>
        <authorList>
            <person name="Carlton J.M."/>
            <person name="Hirt R.P."/>
            <person name="Silva J.C."/>
            <person name="Delcher A.L."/>
            <person name="Schatz M."/>
            <person name="Zhao Q."/>
            <person name="Wortman J.R."/>
            <person name="Bidwell S.L."/>
            <person name="Alsmark U.C.M."/>
            <person name="Besteiro S."/>
            <person name="Sicheritz-Ponten T."/>
            <person name="Noel C.J."/>
            <person name="Dacks J.B."/>
            <person name="Foster P.G."/>
            <person name="Simillion C."/>
            <person name="Van de Peer Y."/>
            <person name="Miranda-Saavedra D."/>
            <person name="Barton G.J."/>
            <person name="Westrop G.D."/>
            <person name="Mueller S."/>
            <person name="Dessi D."/>
            <person name="Fiori P.L."/>
            <person name="Ren Q."/>
            <person name="Paulsen I."/>
            <person name="Zhang H."/>
            <person name="Bastida-Corcuera F.D."/>
            <person name="Simoes-Barbosa A."/>
            <person name="Brown M.T."/>
            <person name="Hayes R.D."/>
            <person name="Mukherjee M."/>
            <person name="Okumura C.Y."/>
            <person name="Schneider R."/>
            <person name="Smith A.J."/>
            <person name="Vanacova S."/>
            <person name="Villalvazo M."/>
            <person name="Haas B.J."/>
            <person name="Pertea M."/>
            <person name="Feldblyum T.V."/>
            <person name="Utterback T.R."/>
            <person name="Shu C.L."/>
            <person name="Osoegawa K."/>
            <person name="de Jong P.J."/>
            <person name="Hrdy I."/>
            <person name="Horvathova L."/>
            <person name="Zubacova Z."/>
            <person name="Dolezal P."/>
            <person name="Malik S.B."/>
            <person name="Logsdon J.M. Jr."/>
            <person name="Henze K."/>
            <person name="Gupta A."/>
            <person name="Wang C.C."/>
            <person name="Dunne R.L."/>
            <person name="Upcroft J.A."/>
            <person name="Upcroft P."/>
            <person name="White O."/>
            <person name="Salzberg S.L."/>
            <person name="Tang P."/>
            <person name="Chiu C.-H."/>
            <person name="Lee Y.-S."/>
            <person name="Embley T.M."/>
            <person name="Coombs G.H."/>
            <person name="Mottram J.C."/>
            <person name="Tachezy J."/>
            <person name="Fraser-Liggett C.M."/>
            <person name="Johnson P.J."/>
        </authorList>
    </citation>
    <scope>NUCLEOTIDE SEQUENCE [LARGE SCALE GENOMIC DNA]</scope>
    <source>
        <strain evidence="1">G3</strain>
    </source>
</reference>
<proteinExistence type="predicted"/>
<dbReference type="KEGG" id="tva:4745027"/>
<accession>A2G643</accession>
<organism evidence="1 2">
    <name type="scientific">Trichomonas vaginalis (strain ATCC PRA-98 / G3)</name>
    <dbReference type="NCBI Taxonomy" id="412133"/>
    <lineage>
        <taxon>Eukaryota</taxon>
        <taxon>Metamonada</taxon>
        <taxon>Parabasalia</taxon>
        <taxon>Trichomonadida</taxon>
        <taxon>Trichomonadidae</taxon>
        <taxon>Trichomonas</taxon>
    </lineage>
</organism>
<dbReference type="RefSeq" id="XP_001300303.1">
    <property type="nucleotide sequence ID" value="XM_001300302.1"/>
</dbReference>
<dbReference type="EMBL" id="DS114464">
    <property type="protein sequence ID" value="EAX87373.1"/>
    <property type="molecule type" value="Genomic_DNA"/>
</dbReference>